<dbReference type="InterPro" id="IPR000182">
    <property type="entry name" value="GNAT_dom"/>
</dbReference>
<dbReference type="GO" id="GO:0016747">
    <property type="term" value="F:acyltransferase activity, transferring groups other than amino-acyl groups"/>
    <property type="evidence" value="ECO:0007669"/>
    <property type="project" value="InterPro"/>
</dbReference>
<reference evidence="2 3" key="1">
    <citation type="submission" date="2019-03" db="EMBL/GenBank/DDBJ databases">
        <authorList>
            <consortium name="Pathogen Informatics"/>
        </authorList>
    </citation>
    <scope>NUCLEOTIDE SEQUENCE [LARGE SCALE GENOMIC DNA]</scope>
    <source>
        <strain evidence="2 3">NCTC12282</strain>
    </source>
</reference>
<dbReference type="EC" id="2.3.1.-" evidence="2"/>
<accession>A0A484ZS15</accession>
<dbReference type="RefSeq" id="WP_227659955.1">
    <property type="nucleotide sequence ID" value="NZ_CAADJA010000002.1"/>
</dbReference>
<evidence type="ECO:0000313" key="2">
    <source>
        <dbReference type="EMBL" id="VFS51105.1"/>
    </source>
</evidence>
<keyword evidence="2" id="KW-0012">Acyltransferase</keyword>
<name>A0A484ZS15_9GAMM</name>
<feature type="domain" description="N-acetyltransferase" evidence="1">
    <location>
        <begin position="8"/>
        <end position="155"/>
    </location>
</feature>
<dbReference type="PROSITE" id="PS51186">
    <property type="entry name" value="GNAT"/>
    <property type="match status" value="1"/>
</dbReference>
<dbReference type="Proteomes" id="UP000373449">
    <property type="component" value="Unassembled WGS sequence"/>
</dbReference>
<dbReference type="InterPro" id="IPR016181">
    <property type="entry name" value="Acyl_CoA_acyltransferase"/>
</dbReference>
<sequence>MCNLINTIKIEKVVENKKQFLDLLLLADEQENMIDKYLPTGDLFALYDNELKSVCVVVPIDSETCELKNIATYENEQGKGYGKALIKFIFDFYKDNYKTMLVGTGETPTILSFYESCGFEKSYRVKNFFTDNYHRPIFEEGIQLVDMIYLKKNLCEKQSAISPRSQIFTEGLN</sequence>
<dbReference type="CDD" id="cd04301">
    <property type="entry name" value="NAT_SF"/>
    <property type="match status" value="1"/>
</dbReference>
<gene>
    <name evidence="2" type="primary">yvbK</name>
    <name evidence="2" type="ORF">NCTC12282_04848</name>
</gene>
<keyword evidence="2" id="KW-0808">Transferase</keyword>
<dbReference type="AlphaFoldDB" id="A0A484ZS15"/>
<dbReference type="EMBL" id="CAADJA010000002">
    <property type="protein sequence ID" value="VFS51105.1"/>
    <property type="molecule type" value="Genomic_DNA"/>
</dbReference>
<organism evidence="2 3">
    <name type="scientific">Budvicia aquatica</name>
    <dbReference type="NCBI Taxonomy" id="82979"/>
    <lineage>
        <taxon>Bacteria</taxon>
        <taxon>Pseudomonadati</taxon>
        <taxon>Pseudomonadota</taxon>
        <taxon>Gammaproteobacteria</taxon>
        <taxon>Enterobacterales</taxon>
        <taxon>Budviciaceae</taxon>
        <taxon>Budvicia</taxon>
    </lineage>
</organism>
<proteinExistence type="predicted"/>
<dbReference type="Pfam" id="PF13508">
    <property type="entry name" value="Acetyltransf_7"/>
    <property type="match status" value="1"/>
</dbReference>
<evidence type="ECO:0000259" key="1">
    <source>
        <dbReference type="PROSITE" id="PS51186"/>
    </source>
</evidence>
<dbReference type="SUPFAM" id="SSF55729">
    <property type="entry name" value="Acyl-CoA N-acyltransferases (Nat)"/>
    <property type="match status" value="1"/>
</dbReference>
<evidence type="ECO:0000313" key="3">
    <source>
        <dbReference type="Proteomes" id="UP000373449"/>
    </source>
</evidence>
<dbReference type="Gene3D" id="3.40.630.30">
    <property type="match status" value="1"/>
</dbReference>
<protein>
    <submittedName>
        <fullName evidence="2">Uncharacterized N-acetyltransferase YvbK</fullName>
        <ecNumber evidence="2">2.3.1.-</ecNumber>
    </submittedName>
</protein>
<dbReference type="FunFam" id="3.40.630.30:FF:000165">
    <property type="entry name" value="IAA acetyltransferase"/>
    <property type="match status" value="1"/>
</dbReference>